<feature type="region of interest" description="Disordered" evidence="1">
    <location>
        <begin position="1"/>
        <end position="71"/>
    </location>
</feature>
<feature type="compositionally biased region" description="Low complexity" evidence="1">
    <location>
        <begin position="399"/>
        <end position="423"/>
    </location>
</feature>
<dbReference type="Proteomes" id="UP001153069">
    <property type="component" value="Unassembled WGS sequence"/>
</dbReference>
<dbReference type="AlphaFoldDB" id="A0A9N8E2Z4"/>
<keyword evidence="3" id="KW-1185">Reference proteome</keyword>
<feature type="compositionally biased region" description="Gly residues" evidence="1">
    <location>
        <begin position="40"/>
        <end position="54"/>
    </location>
</feature>
<organism evidence="2 3">
    <name type="scientific">Seminavis robusta</name>
    <dbReference type="NCBI Taxonomy" id="568900"/>
    <lineage>
        <taxon>Eukaryota</taxon>
        <taxon>Sar</taxon>
        <taxon>Stramenopiles</taxon>
        <taxon>Ochrophyta</taxon>
        <taxon>Bacillariophyta</taxon>
        <taxon>Bacillariophyceae</taxon>
        <taxon>Bacillariophycidae</taxon>
        <taxon>Naviculales</taxon>
        <taxon>Naviculaceae</taxon>
        <taxon>Seminavis</taxon>
    </lineage>
</organism>
<evidence type="ECO:0000313" key="3">
    <source>
        <dbReference type="Proteomes" id="UP001153069"/>
    </source>
</evidence>
<evidence type="ECO:0000256" key="1">
    <source>
        <dbReference type="SAM" id="MobiDB-lite"/>
    </source>
</evidence>
<accession>A0A9N8E2Z4</accession>
<name>A0A9N8E2Z4_9STRA</name>
<sequence>MSSTAGSGVSGAGGATAAGSTAGGADSMSGITTLPSSAGRSGGRSGRGGRGGRFGGRRQPSQAPSTKKFTGKSAALEGHVYDLTTPTATAAAFYDTTMEIAELVGRTYGKGNHTKLEIETLTAQNVTRPTLPMQPDGTTPSTDAVDLAIFKQEVASYVKGTDKIKENRQNAFSLIWGQCSDTLRAKVKASVDLAALNQAANVIGLLQAIRSVMLQFQTRKYQPLAILESKRRAMTFRQGDKSAEEHYRLFKQKVEATEHNGGSFGYETSLLQAALPTGTTMEQATIDEVNAAMKIVREWTLATMFLSNSDQGRYSDLLIDLENEFTRGDDNYPKTLADAYARLDGYHCKSRSRPNNMGGTMTGEVSFATDGEEVVPGTNGRTVDQREAQNPKALDPTRQLQHGQHLLQQEAAQEYPQEQQQHEGSMQRWASDNKPDRRPSRIPGASLVL</sequence>
<feature type="compositionally biased region" description="Low complexity" evidence="1">
    <location>
        <begin position="17"/>
        <end position="30"/>
    </location>
</feature>
<feature type="region of interest" description="Disordered" evidence="1">
    <location>
        <begin position="349"/>
        <end position="449"/>
    </location>
</feature>
<reference evidence="2" key="1">
    <citation type="submission" date="2020-06" db="EMBL/GenBank/DDBJ databases">
        <authorList>
            <consortium name="Plant Systems Biology data submission"/>
        </authorList>
    </citation>
    <scope>NUCLEOTIDE SEQUENCE</scope>
    <source>
        <strain evidence="2">D6</strain>
    </source>
</reference>
<proteinExistence type="predicted"/>
<feature type="compositionally biased region" description="Polar residues" evidence="1">
    <location>
        <begin position="59"/>
        <end position="68"/>
    </location>
</feature>
<evidence type="ECO:0000313" key="2">
    <source>
        <dbReference type="EMBL" id="CAB9513637.1"/>
    </source>
</evidence>
<dbReference type="EMBL" id="CAICTM010000602">
    <property type="protein sequence ID" value="CAB9513637.1"/>
    <property type="molecule type" value="Genomic_DNA"/>
</dbReference>
<comment type="caution">
    <text evidence="2">The sequence shown here is derived from an EMBL/GenBank/DDBJ whole genome shotgun (WGS) entry which is preliminary data.</text>
</comment>
<protein>
    <submittedName>
        <fullName evidence="2">Uncharacterized protein</fullName>
    </submittedName>
</protein>
<gene>
    <name evidence="2" type="ORF">SEMRO_603_G173990.1</name>
</gene>